<dbReference type="Pfam" id="PF13894">
    <property type="entry name" value="zf-C2H2_4"/>
    <property type="match status" value="1"/>
</dbReference>
<feature type="domain" description="C2H2-type" evidence="13">
    <location>
        <begin position="563"/>
        <end position="585"/>
    </location>
</feature>
<evidence type="ECO:0000259" key="13">
    <source>
        <dbReference type="PROSITE" id="PS50157"/>
    </source>
</evidence>
<keyword evidence="4" id="KW-0677">Repeat</keyword>
<feature type="domain" description="C2H2-type" evidence="13">
    <location>
        <begin position="163"/>
        <end position="192"/>
    </location>
</feature>
<keyword evidence="8" id="KW-0238">DNA-binding</keyword>
<dbReference type="InterPro" id="IPR013087">
    <property type="entry name" value="Znf_C2H2_type"/>
</dbReference>
<dbReference type="Pfam" id="PF13912">
    <property type="entry name" value="zf-C2H2_6"/>
    <property type="match status" value="4"/>
</dbReference>
<evidence type="ECO:0000256" key="6">
    <source>
        <dbReference type="ARBA" id="ARBA00022833"/>
    </source>
</evidence>
<protein>
    <submittedName>
        <fullName evidence="15 16">Uncharacterized protein LOC101845423</fullName>
    </submittedName>
</protein>
<feature type="domain" description="C2H2-type" evidence="13">
    <location>
        <begin position="1678"/>
        <end position="1705"/>
    </location>
</feature>
<evidence type="ECO:0000256" key="5">
    <source>
        <dbReference type="ARBA" id="ARBA00022771"/>
    </source>
</evidence>
<feature type="region of interest" description="Disordered" evidence="12">
    <location>
        <begin position="1429"/>
        <end position="1453"/>
    </location>
</feature>
<organism evidence="14 16">
    <name type="scientific">Aplysia californica</name>
    <name type="common">California sea hare</name>
    <dbReference type="NCBI Taxonomy" id="6500"/>
    <lineage>
        <taxon>Eukaryota</taxon>
        <taxon>Metazoa</taxon>
        <taxon>Spiralia</taxon>
        <taxon>Lophotrochozoa</taxon>
        <taxon>Mollusca</taxon>
        <taxon>Gastropoda</taxon>
        <taxon>Heterobranchia</taxon>
        <taxon>Euthyneura</taxon>
        <taxon>Tectipleura</taxon>
        <taxon>Aplysiida</taxon>
        <taxon>Aplysioidea</taxon>
        <taxon>Aplysiidae</taxon>
        <taxon>Aplysia</taxon>
    </lineage>
</organism>
<feature type="compositionally biased region" description="Polar residues" evidence="12">
    <location>
        <begin position="1300"/>
        <end position="1317"/>
    </location>
</feature>
<feature type="domain" description="C2H2-type" evidence="13">
    <location>
        <begin position="225"/>
        <end position="252"/>
    </location>
</feature>
<feature type="domain" description="C2H2-type" evidence="13">
    <location>
        <begin position="1454"/>
        <end position="1481"/>
    </location>
</feature>
<dbReference type="PANTHER" id="PTHR24393">
    <property type="entry name" value="ZINC FINGER PROTEIN"/>
    <property type="match status" value="1"/>
</dbReference>
<feature type="domain" description="C2H2-type" evidence="13">
    <location>
        <begin position="479"/>
        <end position="506"/>
    </location>
</feature>
<feature type="domain" description="C2H2-type" evidence="13">
    <location>
        <begin position="451"/>
        <end position="478"/>
    </location>
</feature>
<feature type="domain" description="C2H2-type" evidence="13">
    <location>
        <begin position="1390"/>
        <end position="1417"/>
    </location>
</feature>
<feature type="domain" description="C2H2-type" evidence="13">
    <location>
        <begin position="1566"/>
        <end position="1593"/>
    </location>
</feature>
<keyword evidence="5 11" id="KW-0863">Zinc-finger</keyword>
<evidence type="ECO:0000256" key="4">
    <source>
        <dbReference type="ARBA" id="ARBA00022737"/>
    </source>
</evidence>
<feature type="domain" description="C2H2-type" evidence="13">
    <location>
        <begin position="507"/>
        <end position="534"/>
    </location>
</feature>
<gene>
    <name evidence="15 16" type="primary">LOC101845423</name>
</gene>
<evidence type="ECO:0000313" key="14">
    <source>
        <dbReference type="Proteomes" id="UP000694888"/>
    </source>
</evidence>
<feature type="compositionally biased region" description="Basic residues" evidence="12">
    <location>
        <begin position="112"/>
        <end position="121"/>
    </location>
</feature>
<evidence type="ECO:0000256" key="12">
    <source>
        <dbReference type="SAM" id="MobiDB-lite"/>
    </source>
</evidence>
<evidence type="ECO:0000256" key="7">
    <source>
        <dbReference type="ARBA" id="ARBA00023015"/>
    </source>
</evidence>
<feature type="compositionally biased region" description="Polar residues" evidence="12">
    <location>
        <begin position="129"/>
        <end position="142"/>
    </location>
</feature>
<dbReference type="SMART" id="SM00355">
    <property type="entry name" value="ZnF_C2H2"/>
    <property type="match status" value="28"/>
</dbReference>
<feature type="domain" description="C2H2-type" evidence="13">
    <location>
        <begin position="197"/>
        <end position="224"/>
    </location>
</feature>
<dbReference type="Proteomes" id="UP000694888">
    <property type="component" value="Unplaced"/>
</dbReference>
<dbReference type="RefSeq" id="XP_012942926.1">
    <property type="nucleotide sequence ID" value="XM_013087472.2"/>
</dbReference>
<dbReference type="Pfam" id="PF12874">
    <property type="entry name" value="zf-met"/>
    <property type="match status" value="1"/>
</dbReference>
<feature type="domain" description="C2H2-type" evidence="13">
    <location>
        <begin position="423"/>
        <end position="450"/>
    </location>
</feature>
<feature type="domain" description="C2H2-type" evidence="13">
    <location>
        <begin position="253"/>
        <end position="280"/>
    </location>
</feature>
<comment type="subcellular location">
    <subcellularLocation>
        <location evidence="1">Nucleus</location>
    </subcellularLocation>
</comment>
<evidence type="ECO:0000256" key="8">
    <source>
        <dbReference type="ARBA" id="ARBA00023125"/>
    </source>
</evidence>
<feature type="region of interest" description="Disordered" evidence="12">
    <location>
        <begin position="630"/>
        <end position="657"/>
    </location>
</feature>
<evidence type="ECO:0000256" key="11">
    <source>
        <dbReference type="PROSITE-ProRule" id="PRU00042"/>
    </source>
</evidence>
<dbReference type="PROSITE" id="PS00028">
    <property type="entry name" value="ZINC_FINGER_C2H2_1"/>
    <property type="match status" value="25"/>
</dbReference>
<feature type="domain" description="C2H2-type" evidence="13">
    <location>
        <begin position="1538"/>
        <end position="1565"/>
    </location>
</feature>
<feature type="domain" description="C2H2-type" evidence="13">
    <location>
        <begin position="1650"/>
        <end position="1677"/>
    </location>
</feature>
<name>A0ABM1A8M0_APLCA</name>
<feature type="region of interest" description="Disordered" evidence="12">
    <location>
        <begin position="40"/>
        <end position="159"/>
    </location>
</feature>
<proteinExistence type="inferred from homology"/>
<evidence type="ECO:0000256" key="10">
    <source>
        <dbReference type="ARBA" id="ARBA00023242"/>
    </source>
</evidence>
<dbReference type="PROSITE" id="PS50157">
    <property type="entry name" value="ZINC_FINGER_C2H2_2"/>
    <property type="match status" value="26"/>
</dbReference>
<evidence type="ECO:0000256" key="2">
    <source>
        <dbReference type="ARBA" id="ARBA00006991"/>
    </source>
</evidence>
<dbReference type="SUPFAM" id="SSF57667">
    <property type="entry name" value="beta-beta-alpha zinc fingers"/>
    <property type="match status" value="14"/>
</dbReference>
<feature type="region of interest" description="Disordered" evidence="12">
    <location>
        <begin position="1059"/>
        <end position="1083"/>
    </location>
</feature>
<accession>A0ABM1A8M0</accession>
<comment type="similarity">
    <text evidence="2">Belongs to the krueppel C2H2-type zinc-finger protein family.</text>
</comment>
<dbReference type="InterPro" id="IPR036236">
    <property type="entry name" value="Znf_C2H2_sf"/>
</dbReference>
<feature type="domain" description="C2H2-type" evidence="13">
    <location>
        <begin position="1362"/>
        <end position="1384"/>
    </location>
</feature>
<sequence>MATNSSLRTADGREWADENLKGVVKSEVIHADNVILSDCRASDGENVRDQGLNVSHKEPEGRVMRGRRKAQKMDVVSNDEQQPMRTGARKSLQVGGDSAVEESDEKDGNKSSKGRRKRKDVRKVPAVRKSSSGTQKLKQVQQKIIEETDEKPDKQEVKSDGDHVCSICSRKFRSKNLLNRHLRTSTHTYDKSGKKEHRCEICDKTFRYPSLLALHRVQHEEKKPHQCELCDKSFARDTYLRMHMLSHTGERLYKCTECDKTFNDSTRFKDHKRMHTGERAYKCDLCGEEFFFKQNLKYHRLSHTGERAFKCDFAGCTSKFKTKDDLKKHQRTHSTDRPWRCDKCGKAYSEKRYLLRHMRKHTGERPYKCEICGAAYALRNGLLTHRMTHSEERPFQCSFCSKQFKYKNCLNAHLETHTSARPHKCETCGVTYKSRTALLHHRRNHTGKQLYRCNICDQGINTKDNYLSHMAKHTGEKPFTCETCGKTFRSVRSFREHRVVHSAGKQHVCDVCGKQYVFLCQLKKHKLIHREERPFACHCGKAFKTKSNLVCHEKRQHRGSSMFTCSQCGQNFAQQEALTLHVASHGDLPNHTCDICCAAFMSAESLRRHRNKHRKVVPCLDSIPQVDLTQQQQNQQPEMYQPQQHSHQQQQQQHAYQQVCQLHHTQLHHDNYSQPQQHLCTNSGVSSFPSTSSDVNLVEKPPMISSSAVVSELPSNATFPRDITVPQYSSTAKSSILNGPLHLPHTSVPMNSTSSETEANGSLVATLNNSFASEATQLPRTSLLPCDSISRPAQTPGVTQLSVSSQESLSVQDGHLPAAQLLVPPVSLPTTMDYDDSGFLLRPGSSESAPSSHSCAIFPRSAAKNSHLNEAPVSQTSAVAAAPSPSTPLPSFASHFVVGAGLEHKASGSSSNQGVSWNMKQNVCSTTARVSNCGTPMNQCRDMLEGNNGMTDLKGNQEALFETSQGLDTEQQQGRTLQVSGLASSAGQQSGTFQETKQVSNVVLNQDCDRVQYQDSNTAVNDVLNVVQNHGHTTLNQKQNSTTSKIGRSPPVPVHRVSLDQGHSSHTEPCVTSHPNTDVSHSKDGTEANLVFINLDNSSQNLCRSNGDKMGGGDIPRVSERQQPVQACGEDHVDIAVSQPPAGSHSASSSDTGLHILPETAYYVNSTEFPGATHTPLNQYPAEYMTPSGQPQNEPIVLQVGSKSHGLGVSNYEGDTIVRKDTYIDKSIFRPNESGQVINVTENEKTFLLLSEREKQLTTTDENVTDRSGDSLKDVSNSVMITDSVRNVACSPATVDDKSSNMNPTEVSLMSRTTVPVDSSSDDTMVLCLDDPASSLGASETSAERAATVLVQLAESTLRRKYKCRFCDRGFNKQMYLNDHERQHLLGASHSCDVCGEAFYSLSDLNFHMQEHNEQEDEMDDELEELNAEPASVTSGKGGRKGGQKDGDSRPRPFKCGVCGKAYFERTNLRRHKRTHTGEKPYKCDVCGCAFALRNSLKAHLLTHTEERPFQCGICGKTFKSEWCLKNHFKTHTSERPYKCEICGMTFKYSTGLNQHRATHGEEMLFMCSVCGEGFNVQYKLTSHMIIHSGERPHKCETCGKAFKTKGSLNLHRKLHTGEKPHKCDICGYASPFIGRLNAHKATHATGRQWSCFCGKSFKNKKTLVMHQHRQHPGQMQFKCEACGDRFASVEDLSIHTAQHTNEVAHRCQVCDAPFKTLQLLHRHQKGHRPTNLYKSASVK</sequence>
<dbReference type="PANTHER" id="PTHR24393:SF15">
    <property type="entry name" value="IP01243P-RELATED"/>
    <property type="match status" value="1"/>
</dbReference>
<dbReference type="Pfam" id="PF00096">
    <property type="entry name" value="zf-C2H2"/>
    <property type="match status" value="12"/>
</dbReference>
<feature type="domain" description="C2H2-type" evidence="13">
    <location>
        <begin position="281"/>
        <end position="308"/>
    </location>
</feature>
<evidence type="ECO:0000313" key="15">
    <source>
        <dbReference type="RefSeq" id="XP_005107343.1"/>
    </source>
</evidence>
<dbReference type="GeneID" id="101845423"/>
<dbReference type="Gene3D" id="3.30.160.60">
    <property type="entry name" value="Classic Zinc Finger"/>
    <property type="match status" value="22"/>
</dbReference>
<evidence type="ECO:0000256" key="1">
    <source>
        <dbReference type="ARBA" id="ARBA00004123"/>
    </source>
</evidence>
<keyword evidence="9" id="KW-0804">Transcription</keyword>
<feature type="domain" description="C2H2-type" evidence="13">
    <location>
        <begin position="339"/>
        <end position="366"/>
    </location>
</feature>
<keyword evidence="6" id="KW-0862">Zinc</keyword>
<feature type="domain" description="C2H2-type" evidence="13">
    <location>
        <begin position="395"/>
        <end position="422"/>
    </location>
</feature>
<keyword evidence="7" id="KW-0805">Transcription regulation</keyword>
<evidence type="ECO:0000256" key="3">
    <source>
        <dbReference type="ARBA" id="ARBA00022723"/>
    </source>
</evidence>
<evidence type="ECO:0000313" key="16">
    <source>
        <dbReference type="RefSeq" id="XP_012942926.1"/>
    </source>
</evidence>
<feature type="domain" description="C2H2-type" evidence="13">
    <location>
        <begin position="1482"/>
        <end position="1509"/>
    </location>
</feature>
<feature type="domain" description="C2H2-type" evidence="13">
    <location>
        <begin position="591"/>
        <end position="618"/>
    </location>
</feature>
<feature type="region of interest" description="Disordered" evidence="12">
    <location>
        <begin position="1293"/>
        <end position="1317"/>
    </location>
</feature>
<feature type="domain" description="C2H2-type" evidence="13">
    <location>
        <begin position="1510"/>
        <end position="1537"/>
    </location>
</feature>
<evidence type="ECO:0000256" key="9">
    <source>
        <dbReference type="ARBA" id="ARBA00023163"/>
    </source>
</evidence>
<feature type="domain" description="C2H2-type" evidence="13">
    <location>
        <begin position="309"/>
        <end position="338"/>
    </location>
</feature>
<reference evidence="15 16" key="1">
    <citation type="submission" date="2025-05" db="UniProtKB">
        <authorList>
            <consortium name="RefSeq"/>
        </authorList>
    </citation>
    <scope>IDENTIFICATION</scope>
</reference>
<keyword evidence="14" id="KW-1185">Reference proteome</keyword>
<dbReference type="RefSeq" id="XP_005107343.1">
    <property type="nucleotide sequence ID" value="XM_005107286.3"/>
</dbReference>
<feature type="domain" description="C2H2-type" evidence="13">
    <location>
        <begin position="367"/>
        <end position="394"/>
    </location>
</feature>
<feature type="domain" description="C2H2-type" evidence="13">
    <location>
        <begin position="535"/>
        <end position="562"/>
    </location>
</feature>
<keyword evidence="10" id="KW-0539">Nucleus</keyword>
<feature type="domain" description="C2H2-type" evidence="13">
    <location>
        <begin position="1594"/>
        <end position="1621"/>
    </location>
</feature>
<keyword evidence="3" id="KW-0479">Metal-binding</keyword>